<dbReference type="SMART" id="SM00382">
    <property type="entry name" value="AAA"/>
    <property type="match status" value="2"/>
</dbReference>
<evidence type="ECO:0000256" key="2">
    <source>
        <dbReference type="ARBA" id="ARBA00022840"/>
    </source>
</evidence>
<dbReference type="PANTHER" id="PTHR42855:SF2">
    <property type="entry name" value="DRUG RESISTANCE ABC TRANSPORTER,ATP-BINDING PROTEIN"/>
    <property type="match status" value="1"/>
</dbReference>
<protein>
    <submittedName>
        <fullName evidence="5">ABC transporter, ATP-binding protein</fullName>
    </submittedName>
</protein>
<evidence type="ECO:0000313" key="6">
    <source>
        <dbReference type="Proteomes" id="UP000003438"/>
    </source>
</evidence>
<dbReference type="PROSITE" id="PS50893">
    <property type="entry name" value="ABC_TRANSPORTER_2"/>
    <property type="match status" value="2"/>
</dbReference>
<dbReference type="PROSITE" id="PS00211">
    <property type="entry name" value="ABC_TRANSPORTER_1"/>
    <property type="match status" value="2"/>
</dbReference>
<dbReference type="InterPro" id="IPR003439">
    <property type="entry name" value="ABC_transporter-like_ATP-bd"/>
</dbReference>
<reference evidence="5" key="1">
    <citation type="submission" date="2009-12" db="EMBL/GenBank/DDBJ databases">
        <authorList>
            <person name="Weinstock G."/>
            <person name="Sodergren E."/>
            <person name="Clifton S."/>
            <person name="Fulton L."/>
            <person name="Fulton B."/>
            <person name="Courtney L."/>
            <person name="Fronick C."/>
            <person name="Harrison M."/>
            <person name="Strong C."/>
            <person name="Farmer C."/>
            <person name="Delahaunty K."/>
            <person name="Markovic C."/>
            <person name="Hall O."/>
            <person name="Minx P."/>
            <person name="Tomlinson C."/>
            <person name="Mitreva M."/>
            <person name="Nelson J."/>
            <person name="Hou S."/>
            <person name="Wollam A."/>
            <person name="Pepin K.H."/>
            <person name="Johnson M."/>
            <person name="Bhonagiri V."/>
            <person name="Nash W.E."/>
            <person name="Warren W."/>
            <person name="Chinwalla A."/>
            <person name="Mardis E.R."/>
            <person name="Wilson R.K."/>
        </authorList>
    </citation>
    <scope>NUCLEOTIDE SEQUENCE [LARGE SCALE GENOMIC DNA]</scope>
    <source>
        <strain evidence="5">DSM 15176</strain>
    </source>
</reference>
<evidence type="ECO:0000256" key="3">
    <source>
        <dbReference type="SAM" id="Coils"/>
    </source>
</evidence>
<dbReference type="Gene3D" id="1.10.287.380">
    <property type="entry name" value="Valyl-tRNA synthetase, C-terminal domain"/>
    <property type="match status" value="1"/>
</dbReference>
<dbReference type="InterPro" id="IPR032524">
    <property type="entry name" value="ABC_tran_C"/>
</dbReference>
<dbReference type="InterPro" id="IPR051309">
    <property type="entry name" value="ABCF_ATPase"/>
</dbReference>
<dbReference type="Proteomes" id="UP000003438">
    <property type="component" value="Unassembled WGS sequence"/>
</dbReference>
<dbReference type="PANTHER" id="PTHR42855">
    <property type="entry name" value="ABC TRANSPORTER ATP-BINDING SUBUNIT"/>
    <property type="match status" value="1"/>
</dbReference>
<dbReference type="Pfam" id="PF16326">
    <property type="entry name" value="ABC_tran_CTD"/>
    <property type="match status" value="1"/>
</dbReference>
<dbReference type="Pfam" id="PF00005">
    <property type="entry name" value="ABC_tran"/>
    <property type="match status" value="2"/>
</dbReference>
<proteinExistence type="predicted"/>
<dbReference type="STRING" id="411471.SUBVAR_05047"/>
<dbReference type="CDD" id="cd03221">
    <property type="entry name" value="ABCF_EF-3"/>
    <property type="match status" value="2"/>
</dbReference>
<dbReference type="Gene3D" id="3.40.50.300">
    <property type="entry name" value="P-loop containing nucleotide triphosphate hydrolases"/>
    <property type="match status" value="2"/>
</dbReference>
<evidence type="ECO:0000259" key="4">
    <source>
        <dbReference type="PROSITE" id="PS50893"/>
    </source>
</evidence>
<sequence>MKAAASFKKRGTGKNGMLLELQDLGKSFGEREVLEHVTASVERGDRIGIIGANGTGKTTLLRILYGESLPDTGTAAFGNGVTCGYLEQNAHLDPSLDVYGTMRLAFTPALEAMQKLDTLQKELAQEPENTLIQEEINHCNAVIDAMDAYQMDIQIKKVLNGMGFPADTWQKPAGVLSGGEQTRLRLARLLLERPDLLILDEPTNHLDIETMDWLEEYLKSYRGAVLVVSHDRYFLDAVCTRIWELRGKTIQTYRGNYSAYLPQRQAADERQQKMHDAAVEKAAKLQEYIDRNLVRASTTKMAQSRRKQLEKLDIVEAPTAEAWELNFRFEYDIEPYDELVIMKNLTVRMGERTLIDGLDYTVHRGDKLIIAGPNGTGKSTLLQVLDGKRRPSGGMVRLGSGAKPGIFTQQQARRAGRVIDAIWNQYPRFTELEVRSHLARFGYRGEEVFKDCAQLSGGELARLRFAELALERPNLMFLDEPTNHLDIYMRESLTQALSAYTGTLLLVTHDRYLMQTLGCPILYLENGKETFYRDFAAFKSRDTASFAQKEKSEEPIKRQAYGKEQRKRRAEVRARLKAVETEIEELGAHIVELENEINDPQVLRDHLLLRDKCDELDDTRFHQQELYEEWEKLAEEQEKFEADAE</sequence>
<dbReference type="InterPro" id="IPR017871">
    <property type="entry name" value="ABC_transporter-like_CS"/>
</dbReference>
<keyword evidence="6" id="KW-1185">Reference proteome</keyword>
<dbReference type="InterPro" id="IPR003593">
    <property type="entry name" value="AAA+_ATPase"/>
</dbReference>
<evidence type="ECO:0000313" key="5">
    <source>
        <dbReference type="EMBL" id="EFB76670.1"/>
    </source>
</evidence>
<feature type="domain" description="ABC transporter" evidence="4">
    <location>
        <begin position="340"/>
        <end position="551"/>
    </location>
</feature>
<dbReference type="Pfam" id="PF12848">
    <property type="entry name" value="ABC_tran_Xtn"/>
    <property type="match status" value="1"/>
</dbReference>
<dbReference type="GO" id="GO:0003677">
    <property type="term" value="F:DNA binding"/>
    <property type="evidence" value="ECO:0007669"/>
    <property type="project" value="InterPro"/>
</dbReference>
<dbReference type="AlphaFoldDB" id="D1PL12"/>
<dbReference type="GO" id="GO:0005524">
    <property type="term" value="F:ATP binding"/>
    <property type="evidence" value="ECO:0007669"/>
    <property type="project" value="UniProtKB-KW"/>
</dbReference>
<dbReference type="InterPro" id="IPR037118">
    <property type="entry name" value="Val-tRNA_synth_C_sf"/>
</dbReference>
<dbReference type="InterPro" id="IPR027417">
    <property type="entry name" value="P-loop_NTPase"/>
</dbReference>
<comment type="caution">
    <text evidence="5">The sequence shown here is derived from an EMBL/GenBank/DDBJ whole genome shotgun (WGS) entry which is preliminary data.</text>
</comment>
<organism evidence="5 6">
    <name type="scientific">Subdoligranulum variabile DSM 15176</name>
    <dbReference type="NCBI Taxonomy" id="411471"/>
    <lineage>
        <taxon>Bacteria</taxon>
        <taxon>Bacillati</taxon>
        <taxon>Bacillota</taxon>
        <taxon>Clostridia</taxon>
        <taxon>Eubacteriales</taxon>
        <taxon>Oscillospiraceae</taxon>
        <taxon>Subdoligranulum</taxon>
    </lineage>
</organism>
<dbReference type="InterPro" id="IPR032781">
    <property type="entry name" value="ABC_tran_Xtn"/>
</dbReference>
<name>D1PL12_9FIRM</name>
<feature type="coiled-coil region" evidence="3">
    <location>
        <begin position="569"/>
        <end position="596"/>
    </location>
</feature>
<dbReference type="FunFam" id="3.40.50.300:FF:000011">
    <property type="entry name" value="Putative ABC transporter ATP-binding component"/>
    <property type="match status" value="1"/>
</dbReference>
<dbReference type="eggNOG" id="COG0488">
    <property type="taxonomic scope" value="Bacteria"/>
</dbReference>
<accession>D1PL12</accession>
<dbReference type="HOGENOM" id="CLU_000604_36_0_9"/>
<keyword evidence="1" id="KW-0547">Nucleotide-binding</keyword>
<dbReference type="SUPFAM" id="SSF52540">
    <property type="entry name" value="P-loop containing nucleoside triphosphate hydrolases"/>
    <property type="match status" value="2"/>
</dbReference>
<evidence type="ECO:0000256" key="1">
    <source>
        <dbReference type="ARBA" id="ARBA00022741"/>
    </source>
</evidence>
<dbReference type="EMBL" id="ACBY02000020">
    <property type="protein sequence ID" value="EFB76670.1"/>
    <property type="molecule type" value="Genomic_DNA"/>
</dbReference>
<keyword evidence="3" id="KW-0175">Coiled coil</keyword>
<dbReference type="GO" id="GO:0016887">
    <property type="term" value="F:ATP hydrolysis activity"/>
    <property type="evidence" value="ECO:0007669"/>
    <property type="project" value="InterPro"/>
</dbReference>
<keyword evidence="2 5" id="KW-0067">ATP-binding</keyword>
<feature type="domain" description="ABC transporter" evidence="4">
    <location>
        <begin position="19"/>
        <end position="272"/>
    </location>
</feature>
<gene>
    <name evidence="5" type="ORF">SUBVAR_05047</name>
</gene>